<sequence>MAGRPRVLPLVPAFANHVPTGGSAQYWRQQSTKSAQHPSTPLIRRPGFVLSSIVGPLPFLNCPLLDYLPGKRTPADGTHKTTEGSSAHGSSRNVRSVRKDYE</sequence>
<organism evidence="2 3">
    <name type="scientific">Ensete ventricosum</name>
    <name type="common">Abyssinian banana</name>
    <name type="synonym">Musa ensete</name>
    <dbReference type="NCBI Taxonomy" id="4639"/>
    <lineage>
        <taxon>Eukaryota</taxon>
        <taxon>Viridiplantae</taxon>
        <taxon>Streptophyta</taxon>
        <taxon>Embryophyta</taxon>
        <taxon>Tracheophyta</taxon>
        <taxon>Spermatophyta</taxon>
        <taxon>Magnoliopsida</taxon>
        <taxon>Liliopsida</taxon>
        <taxon>Zingiberales</taxon>
        <taxon>Musaceae</taxon>
        <taxon>Ensete</taxon>
    </lineage>
</organism>
<dbReference type="AlphaFoldDB" id="A0A427B9R2"/>
<evidence type="ECO:0000256" key="1">
    <source>
        <dbReference type="SAM" id="MobiDB-lite"/>
    </source>
</evidence>
<proteinExistence type="predicted"/>
<reference evidence="2 3" key="1">
    <citation type="journal article" date="2014" name="Agronomy (Basel)">
        <title>A Draft Genome Sequence for Ensete ventricosum, the Drought-Tolerant Tree Against Hunger.</title>
        <authorList>
            <person name="Harrison J."/>
            <person name="Moore K.A."/>
            <person name="Paszkiewicz K."/>
            <person name="Jones T."/>
            <person name="Grant M."/>
            <person name="Ambacheew D."/>
            <person name="Muzemil S."/>
            <person name="Studholme D.J."/>
        </authorList>
    </citation>
    <scope>NUCLEOTIDE SEQUENCE [LARGE SCALE GENOMIC DNA]</scope>
</reference>
<accession>A0A427B9R2</accession>
<evidence type="ECO:0000313" key="2">
    <source>
        <dbReference type="EMBL" id="RRT85239.1"/>
    </source>
</evidence>
<gene>
    <name evidence="2" type="ORF">B296_00000784</name>
</gene>
<feature type="compositionally biased region" description="Polar residues" evidence="1">
    <location>
        <begin position="83"/>
        <end position="94"/>
    </location>
</feature>
<name>A0A427B9R2_ENSVE</name>
<feature type="region of interest" description="Disordered" evidence="1">
    <location>
        <begin position="70"/>
        <end position="102"/>
    </location>
</feature>
<evidence type="ECO:0000313" key="3">
    <source>
        <dbReference type="Proteomes" id="UP000287651"/>
    </source>
</evidence>
<protein>
    <submittedName>
        <fullName evidence="2">Uncharacterized protein</fullName>
    </submittedName>
</protein>
<dbReference type="EMBL" id="AMZH03000150">
    <property type="protein sequence ID" value="RRT85239.1"/>
    <property type="molecule type" value="Genomic_DNA"/>
</dbReference>
<feature type="compositionally biased region" description="Basic and acidic residues" evidence="1">
    <location>
        <begin position="73"/>
        <end position="82"/>
    </location>
</feature>
<dbReference type="Proteomes" id="UP000287651">
    <property type="component" value="Unassembled WGS sequence"/>
</dbReference>
<comment type="caution">
    <text evidence="2">The sequence shown here is derived from an EMBL/GenBank/DDBJ whole genome shotgun (WGS) entry which is preliminary data.</text>
</comment>